<dbReference type="Pfam" id="PF01381">
    <property type="entry name" value="HTH_3"/>
    <property type="match status" value="1"/>
</dbReference>
<dbReference type="InterPro" id="IPR014710">
    <property type="entry name" value="RmlC-like_jellyroll"/>
</dbReference>
<dbReference type="EMBL" id="BRLH01000011">
    <property type="protein sequence ID" value="GKX57079.1"/>
    <property type="molecule type" value="Genomic_DNA"/>
</dbReference>
<gene>
    <name evidence="3" type="ORF">SOASR030_31910</name>
</gene>
<dbReference type="AlphaFoldDB" id="A0AAV5N7M6"/>
<dbReference type="InterPro" id="IPR010982">
    <property type="entry name" value="Lambda_DNA-bd_dom_sf"/>
</dbReference>
<dbReference type="Gene3D" id="1.10.260.40">
    <property type="entry name" value="lambda repressor-like DNA-binding domains"/>
    <property type="match status" value="1"/>
</dbReference>
<dbReference type="InterPro" id="IPR050807">
    <property type="entry name" value="TransReg_Diox_bact_type"/>
</dbReference>
<organism evidence="3 4">
    <name type="scientific">Leminorella grimontii</name>
    <dbReference type="NCBI Taxonomy" id="82981"/>
    <lineage>
        <taxon>Bacteria</taxon>
        <taxon>Pseudomonadati</taxon>
        <taxon>Pseudomonadota</taxon>
        <taxon>Gammaproteobacteria</taxon>
        <taxon>Enterobacterales</taxon>
        <taxon>Budviciaceae</taxon>
        <taxon>Leminorella</taxon>
    </lineage>
</organism>
<dbReference type="RefSeq" id="WP_036024105.1">
    <property type="nucleotide sequence ID" value="NZ_BRLH01000011.1"/>
</dbReference>
<dbReference type="SUPFAM" id="SSF51182">
    <property type="entry name" value="RmlC-like cupins"/>
    <property type="match status" value="1"/>
</dbReference>
<proteinExistence type="predicted"/>
<dbReference type="InterPro" id="IPR001387">
    <property type="entry name" value="Cro/C1-type_HTH"/>
</dbReference>
<accession>A0AAV5N7M6</accession>
<dbReference type="Gene3D" id="2.60.120.10">
    <property type="entry name" value="Jelly Rolls"/>
    <property type="match status" value="1"/>
</dbReference>
<evidence type="ECO:0000256" key="1">
    <source>
        <dbReference type="ARBA" id="ARBA00023125"/>
    </source>
</evidence>
<comment type="caution">
    <text evidence="3">The sequence shown here is derived from an EMBL/GenBank/DDBJ whole genome shotgun (WGS) entry which is preliminary data.</text>
</comment>
<dbReference type="PROSITE" id="PS50943">
    <property type="entry name" value="HTH_CROC1"/>
    <property type="match status" value="1"/>
</dbReference>
<feature type="domain" description="HTH cro/C1-type" evidence="2">
    <location>
        <begin position="12"/>
        <end position="66"/>
    </location>
</feature>
<dbReference type="Proteomes" id="UP001058124">
    <property type="component" value="Unassembled WGS sequence"/>
</dbReference>
<dbReference type="InterPro" id="IPR011051">
    <property type="entry name" value="RmlC_Cupin_sf"/>
</dbReference>
<evidence type="ECO:0000259" key="2">
    <source>
        <dbReference type="PROSITE" id="PS50943"/>
    </source>
</evidence>
<sequence length="190" mass="21111">MDNLNQQICARIKIEREARGWSLAELAQRAGVSRAMVYKIERGESSPTATLLGRLSGAFGISMSTLIARAEIREGRLLPREHQPVWCDPQSGYLRRHVSPLSEFPLDMVEIELPPGTDIPMPASAYLNSHHLIWVQRGELVFIEGDARHEMGAGDCLELGPPNDCAFKNESKDVCVYLVVRFNGQKAAVV</sequence>
<dbReference type="GO" id="GO:0003700">
    <property type="term" value="F:DNA-binding transcription factor activity"/>
    <property type="evidence" value="ECO:0007669"/>
    <property type="project" value="TreeGrafter"/>
</dbReference>
<dbReference type="CDD" id="cd02209">
    <property type="entry name" value="cupin_XRE_C"/>
    <property type="match status" value="1"/>
</dbReference>
<evidence type="ECO:0000313" key="3">
    <source>
        <dbReference type="EMBL" id="GKX57079.1"/>
    </source>
</evidence>
<dbReference type="GO" id="GO:0005829">
    <property type="term" value="C:cytosol"/>
    <property type="evidence" value="ECO:0007669"/>
    <property type="project" value="TreeGrafter"/>
</dbReference>
<keyword evidence="1" id="KW-0238">DNA-binding</keyword>
<evidence type="ECO:0000313" key="4">
    <source>
        <dbReference type="Proteomes" id="UP001058124"/>
    </source>
</evidence>
<name>A0AAV5N7M6_9GAMM</name>
<keyword evidence="4" id="KW-1185">Reference proteome</keyword>
<dbReference type="SMART" id="SM00530">
    <property type="entry name" value="HTH_XRE"/>
    <property type="match status" value="1"/>
</dbReference>
<protein>
    <submittedName>
        <fullName evidence="3">LacI family transcriptional regulator</fullName>
    </submittedName>
</protein>
<dbReference type="CDD" id="cd00093">
    <property type="entry name" value="HTH_XRE"/>
    <property type="match status" value="1"/>
</dbReference>
<dbReference type="PANTHER" id="PTHR46797:SF10">
    <property type="entry name" value="BLR1115 PROTEIN"/>
    <property type="match status" value="1"/>
</dbReference>
<reference evidence="3" key="1">
    <citation type="submission" date="2022-06" db="EMBL/GenBank/DDBJ databases">
        <title>Draft genome sequences of Leminorella grimontii str. JCM5902.</title>
        <authorList>
            <person name="Wakabayashi Y."/>
            <person name="Kojima K."/>
        </authorList>
    </citation>
    <scope>NUCLEOTIDE SEQUENCE</scope>
    <source>
        <strain evidence="3">JCM 5902</strain>
    </source>
</reference>
<dbReference type="PANTHER" id="PTHR46797">
    <property type="entry name" value="HTH-TYPE TRANSCRIPTIONAL REGULATOR"/>
    <property type="match status" value="1"/>
</dbReference>
<dbReference type="SUPFAM" id="SSF47413">
    <property type="entry name" value="lambda repressor-like DNA-binding domains"/>
    <property type="match status" value="1"/>
</dbReference>
<dbReference type="GO" id="GO:0003677">
    <property type="term" value="F:DNA binding"/>
    <property type="evidence" value="ECO:0007669"/>
    <property type="project" value="UniProtKB-KW"/>
</dbReference>